<sequence>MIVNNTSMLLQTLLASLCHDCVDCSIYTYIITELRDFFEVWRRHGTGFKLHLYLVHRHRDIGHCPSMNVQLAVSFVCVAWLGVWECMYASLRYLSALVIRNGWSLAKN</sequence>
<evidence type="ECO:0000256" key="1">
    <source>
        <dbReference type="SAM" id="SignalP"/>
    </source>
</evidence>
<comment type="caution">
    <text evidence="2">The sequence shown here is derived from an EMBL/GenBank/DDBJ whole genome shotgun (WGS) entry which is preliminary data.</text>
</comment>
<keyword evidence="1" id="KW-0732">Signal</keyword>
<reference evidence="2" key="1">
    <citation type="journal article" date="2023" name="Mol. Biol. Evol.">
        <title>Third-Generation Sequencing Reveals the Adaptive Role of the Epigenome in Three Deep-Sea Polychaetes.</title>
        <authorList>
            <person name="Perez M."/>
            <person name="Aroh O."/>
            <person name="Sun Y."/>
            <person name="Lan Y."/>
            <person name="Juniper S.K."/>
            <person name="Young C.R."/>
            <person name="Angers B."/>
            <person name="Qian P.Y."/>
        </authorList>
    </citation>
    <scope>NUCLEOTIDE SEQUENCE</scope>
    <source>
        <strain evidence="2">R07B-5</strain>
    </source>
</reference>
<dbReference type="AlphaFoldDB" id="A0AAD9PEM0"/>
<keyword evidence="3" id="KW-1185">Reference proteome</keyword>
<dbReference type="EMBL" id="JAODUO010000013">
    <property type="protein sequence ID" value="KAK2193409.1"/>
    <property type="molecule type" value="Genomic_DNA"/>
</dbReference>
<accession>A0AAD9PEM0</accession>
<evidence type="ECO:0000313" key="2">
    <source>
        <dbReference type="EMBL" id="KAK2193409.1"/>
    </source>
</evidence>
<feature type="chain" id="PRO_5041925787" evidence="1">
    <location>
        <begin position="25"/>
        <end position="108"/>
    </location>
</feature>
<protein>
    <submittedName>
        <fullName evidence="2">Uncharacterized protein</fullName>
    </submittedName>
</protein>
<evidence type="ECO:0000313" key="3">
    <source>
        <dbReference type="Proteomes" id="UP001209878"/>
    </source>
</evidence>
<gene>
    <name evidence="2" type="ORF">NP493_13g06016</name>
</gene>
<name>A0AAD9PEM0_RIDPI</name>
<proteinExistence type="predicted"/>
<dbReference type="Proteomes" id="UP001209878">
    <property type="component" value="Unassembled WGS sequence"/>
</dbReference>
<organism evidence="2 3">
    <name type="scientific">Ridgeia piscesae</name>
    <name type="common">Tubeworm</name>
    <dbReference type="NCBI Taxonomy" id="27915"/>
    <lineage>
        <taxon>Eukaryota</taxon>
        <taxon>Metazoa</taxon>
        <taxon>Spiralia</taxon>
        <taxon>Lophotrochozoa</taxon>
        <taxon>Annelida</taxon>
        <taxon>Polychaeta</taxon>
        <taxon>Sedentaria</taxon>
        <taxon>Canalipalpata</taxon>
        <taxon>Sabellida</taxon>
        <taxon>Siboglinidae</taxon>
        <taxon>Ridgeia</taxon>
    </lineage>
</organism>
<feature type="signal peptide" evidence="1">
    <location>
        <begin position="1"/>
        <end position="24"/>
    </location>
</feature>